<keyword evidence="3 4" id="KW-0472">Membrane</keyword>
<feature type="transmembrane region" description="Helical" evidence="4">
    <location>
        <begin position="77"/>
        <end position="98"/>
    </location>
</feature>
<keyword evidence="1 4" id="KW-0812">Transmembrane</keyword>
<feature type="transmembrane region" description="Helical" evidence="4">
    <location>
        <begin position="104"/>
        <end position="126"/>
    </location>
</feature>
<dbReference type="EMBL" id="CP014796">
    <property type="protein sequence ID" value="APX24295.1"/>
    <property type="molecule type" value="Genomic_DNA"/>
</dbReference>
<evidence type="ECO:0000256" key="4">
    <source>
        <dbReference type="SAM" id="Phobius"/>
    </source>
</evidence>
<feature type="transmembrane region" description="Helical" evidence="4">
    <location>
        <begin position="210"/>
        <end position="234"/>
    </location>
</feature>
<evidence type="ECO:0000256" key="1">
    <source>
        <dbReference type="ARBA" id="ARBA00022692"/>
    </source>
</evidence>
<evidence type="ECO:0000313" key="6">
    <source>
        <dbReference type="EMBL" id="APX24295.1"/>
    </source>
</evidence>
<gene>
    <name evidence="6" type="ORF">Ga0080559_TMP3499</name>
</gene>
<dbReference type="AlphaFoldDB" id="A0A1U7D8A3"/>
<feature type="transmembrane region" description="Helical" evidence="4">
    <location>
        <begin position="374"/>
        <end position="396"/>
    </location>
</feature>
<name>A0A1U7D8A3_9RHOB</name>
<dbReference type="STRING" id="1229727.Ga0080559_TMP3499"/>
<dbReference type="InterPro" id="IPR020846">
    <property type="entry name" value="MFS_dom"/>
</dbReference>
<dbReference type="OrthoDB" id="8558006at2"/>
<dbReference type="InterPro" id="IPR036259">
    <property type="entry name" value="MFS_trans_sf"/>
</dbReference>
<dbReference type="PANTHER" id="PTHR23534">
    <property type="entry name" value="MFS PERMEASE"/>
    <property type="match status" value="1"/>
</dbReference>
<keyword evidence="2 4" id="KW-1133">Transmembrane helix</keyword>
<feature type="domain" description="Major facilitator superfamily (MFS) profile" evidence="5">
    <location>
        <begin position="215"/>
        <end position="404"/>
    </location>
</feature>
<sequence length="404" mass="41737">MDTAQDSRARRNVTVLVLAQALLGAQMPMIFTIGGLAGQSLASNACFATLPISMIVLGSMCAATPVSAFMQRFGRRAGFVLGTLGGALGGAVGAYALFIASFPLFLAGSFLTGIYMSAQGFYRFAAADTASEAFRPKAISYVMAGGLAAAIIGPQLVKLTADAYVIPFVGTYGAVIAVNLVGALLFLFLDIPKPPVPAHDAPRGRSRRELLATPRIAVAVICAMVSYALMNLVMTSTPLAVVGCGFETGDAANIVTAHVLAMYIPSFFTGHMIARFGVEKVVALGLVILAGAGGVALSGVDLEQFFLALVLLGIGWNFGFIGATTMLAGAHEPHERGRMQGLNDLLVFGGVTMASLASGGLMNCSGGTAQEGWTAVNMAMAPFLMLAGGALIWLLLRPETQAAE</sequence>
<evidence type="ECO:0000256" key="3">
    <source>
        <dbReference type="ARBA" id="ARBA00023136"/>
    </source>
</evidence>
<feature type="transmembrane region" description="Helical" evidence="4">
    <location>
        <begin position="138"/>
        <end position="157"/>
    </location>
</feature>
<dbReference type="GO" id="GO:0022857">
    <property type="term" value="F:transmembrane transporter activity"/>
    <property type="evidence" value="ECO:0007669"/>
    <property type="project" value="InterPro"/>
</dbReference>
<dbReference type="PROSITE" id="PS50850">
    <property type="entry name" value="MFS"/>
    <property type="match status" value="1"/>
</dbReference>
<protein>
    <submittedName>
        <fullName evidence="6">Arabinose efflux permease family protein</fullName>
    </submittedName>
</protein>
<dbReference type="SUPFAM" id="SSF103473">
    <property type="entry name" value="MFS general substrate transporter"/>
    <property type="match status" value="1"/>
</dbReference>
<dbReference type="InterPro" id="IPR011701">
    <property type="entry name" value="MFS"/>
</dbReference>
<feature type="transmembrane region" description="Helical" evidence="4">
    <location>
        <begin position="306"/>
        <end position="330"/>
    </location>
</feature>
<reference evidence="6 7" key="1">
    <citation type="submission" date="2016-03" db="EMBL/GenBank/DDBJ databases">
        <title>Deep-sea bacteria in the southern Pacific.</title>
        <authorList>
            <person name="Tang K."/>
        </authorList>
    </citation>
    <scope>NUCLEOTIDE SEQUENCE [LARGE SCALE GENOMIC DNA]</scope>
    <source>
        <strain evidence="6 7">JLT2016</strain>
    </source>
</reference>
<dbReference type="RefSeq" id="WP_076624190.1">
    <property type="nucleotide sequence ID" value="NZ_BMEW01000001.1"/>
</dbReference>
<feature type="transmembrane region" description="Helical" evidence="4">
    <location>
        <begin position="254"/>
        <end position="274"/>
    </location>
</feature>
<dbReference type="PANTHER" id="PTHR23534:SF1">
    <property type="entry name" value="MAJOR FACILITATOR SUPERFAMILY PROTEIN"/>
    <property type="match status" value="1"/>
</dbReference>
<feature type="transmembrane region" description="Helical" evidence="4">
    <location>
        <begin position="281"/>
        <end position="300"/>
    </location>
</feature>
<accession>A0A1U7D8A3</accession>
<dbReference type="Pfam" id="PF07690">
    <property type="entry name" value="MFS_1"/>
    <property type="match status" value="1"/>
</dbReference>
<keyword evidence="7" id="KW-1185">Reference proteome</keyword>
<dbReference type="Gene3D" id="1.20.1250.20">
    <property type="entry name" value="MFS general substrate transporter like domains"/>
    <property type="match status" value="1"/>
</dbReference>
<dbReference type="Proteomes" id="UP000186559">
    <property type="component" value="Chromosome"/>
</dbReference>
<feature type="transmembrane region" description="Helical" evidence="4">
    <location>
        <begin position="52"/>
        <end position="70"/>
    </location>
</feature>
<evidence type="ECO:0000313" key="7">
    <source>
        <dbReference type="Proteomes" id="UP000186559"/>
    </source>
</evidence>
<dbReference type="KEGG" id="tpro:Ga0080559_TMP3499"/>
<evidence type="ECO:0000256" key="2">
    <source>
        <dbReference type="ARBA" id="ARBA00022989"/>
    </source>
</evidence>
<feature type="transmembrane region" description="Helical" evidence="4">
    <location>
        <begin position="342"/>
        <end position="362"/>
    </location>
</feature>
<proteinExistence type="predicted"/>
<evidence type="ECO:0000259" key="5">
    <source>
        <dbReference type="PROSITE" id="PS50850"/>
    </source>
</evidence>
<organism evidence="6 7">
    <name type="scientific">Salipiger profundus</name>
    <dbReference type="NCBI Taxonomy" id="1229727"/>
    <lineage>
        <taxon>Bacteria</taxon>
        <taxon>Pseudomonadati</taxon>
        <taxon>Pseudomonadota</taxon>
        <taxon>Alphaproteobacteria</taxon>
        <taxon>Rhodobacterales</taxon>
        <taxon>Roseobacteraceae</taxon>
        <taxon>Salipiger</taxon>
    </lineage>
</organism>
<feature type="transmembrane region" description="Helical" evidence="4">
    <location>
        <begin position="163"/>
        <end position="189"/>
    </location>
</feature>